<protein>
    <submittedName>
        <fullName evidence="1">Uncharacterized protein</fullName>
    </submittedName>
</protein>
<organism evidence="1 2">
    <name type="scientific">Manihot esculenta</name>
    <name type="common">Cassava</name>
    <name type="synonym">Jatropha manihot</name>
    <dbReference type="NCBI Taxonomy" id="3983"/>
    <lineage>
        <taxon>Eukaryota</taxon>
        <taxon>Viridiplantae</taxon>
        <taxon>Streptophyta</taxon>
        <taxon>Embryophyta</taxon>
        <taxon>Tracheophyta</taxon>
        <taxon>Spermatophyta</taxon>
        <taxon>Magnoliopsida</taxon>
        <taxon>eudicotyledons</taxon>
        <taxon>Gunneridae</taxon>
        <taxon>Pentapetalae</taxon>
        <taxon>rosids</taxon>
        <taxon>fabids</taxon>
        <taxon>Malpighiales</taxon>
        <taxon>Euphorbiaceae</taxon>
        <taxon>Crotonoideae</taxon>
        <taxon>Manihoteae</taxon>
        <taxon>Manihot</taxon>
    </lineage>
</organism>
<proteinExistence type="predicted"/>
<dbReference type="Proteomes" id="UP000091857">
    <property type="component" value="Chromosome 4"/>
</dbReference>
<evidence type="ECO:0000313" key="1">
    <source>
        <dbReference type="EMBL" id="KAG8655514.1"/>
    </source>
</evidence>
<reference evidence="2" key="1">
    <citation type="journal article" date="2016" name="Nat. Biotechnol.">
        <title>Sequencing wild and cultivated cassava and related species reveals extensive interspecific hybridization and genetic diversity.</title>
        <authorList>
            <person name="Bredeson J.V."/>
            <person name="Lyons J.B."/>
            <person name="Prochnik S.E."/>
            <person name="Wu G.A."/>
            <person name="Ha C.M."/>
            <person name="Edsinger-Gonzales E."/>
            <person name="Grimwood J."/>
            <person name="Schmutz J."/>
            <person name="Rabbi I.Y."/>
            <person name="Egesi C."/>
            <person name="Nauluvula P."/>
            <person name="Lebot V."/>
            <person name="Ndunguru J."/>
            <person name="Mkamilo G."/>
            <person name="Bart R.S."/>
            <person name="Setter T.L."/>
            <person name="Gleadow R.M."/>
            <person name="Kulakow P."/>
            <person name="Ferguson M.E."/>
            <person name="Rounsley S."/>
            <person name="Rokhsar D.S."/>
        </authorList>
    </citation>
    <scope>NUCLEOTIDE SEQUENCE [LARGE SCALE GENOMIC DNA]</scope>
    <source>
        <strain evidence="2">cv. AM560-2</strain>
    </source>
</reference>
<gene>
    <name evidence="1" type="ORF">MANES_04G044900v8</name>
</gene>
<sequence length="612" mass="69860">MMSNSNEMVVCLFLLPSILFLAQHGAGLDHQCSTSTCGIQGPPVRFPFRIKGRQPPHCSYPEVGFDLRCSEKNHTVMELPNSWKLLVQTIDYKSQVIYASDFDRVCLPKRLLLSSNLSDIYPFRLMDYIFSFTLFNCSSKKGHSLQPITCLSSLHHYVYAITSQSSIQDLVLLLSCSKLQNISVASEYSLYSQENVLQFSWYYPECSYCEEKGKYCRLKGSETECYGIIKPAKGSATKFITTGAVLGSIFLVVAAILLYRRYRFNRTEREYQSKIEKFLEDYKAFKPTRYSYADIKRMTNKFKVELGQGAYGTVFRGKLSNEILVAVKVLNNSEGNGEEFVNEVEAIGKIHHVNVIRLIGFCADGFRRALVYEYLPNSLQKFISSADSKRHLLGWKRLQDIVLGIAKGIEYLHQGCERRILHFDIKPHNILLDHDFAPKITDFGLSKFCSKDQIVVSIKTARGTAGYMAPELFSRNFQNVSYKSDVYSFGIVVLEMVGGRKIARVTEENDEQIYFPKWIYNLLERGEDLRFEIEEEGDTKIAKKLAIVGLQCIQWNPADRPSMNVVVRILEGDGDNLPIPPNPFWSAVPARMNSKKSQRRLHQELDVISETE</sequence>
<name>A0ACB7HUA5_MANES</name>
<comment type="caution">
    <text evidence="1">The sequence shown here is derived from an EMBL/GenBank/DDBJ whole genome shotgun (WGS) entry which is preliminary data.</text>
</comment>
<accession>A0ACB7HUA5</accession>
<keyword evidence="2" id="KW-1185">Reference proteome</keyword>
<evidence type="ECO:0000313" key="2">
    <source>
        <dbReference type="Proteomes" id="UP000091857"/>
    </source>
</evidence>
<dbReference type="EMBL" id="CM004390">
    <property type="protein sequence ID" value="KAG8655514.1"/>
    <property type="molecule type" value="Genomic_DNA"/>
</dbReference>